<comment type="caution">
    <text evidence="2">The sequence shown here is derived from an EMBL/GenBank/DDBJ whole genome shotgun (WGS) entry which is preliminary data.</text>
</comment>
<keyword evidence="2" id="KW-0808">Transferase</keyword>
<keyword evidence="3" id="KW-1185">Reference proteome</keyword>
<dbReference type="STRING" id="1754192.A0A1Y1XLM3"/>
<gene>
    <name evidence="2" type="ORF">BCR32DRAFT_264809</name>
</gene>
<accession>A0A1Y1XLM3</accession>
<dbReference type="Pfam" id="PF13302">
    <property type="entry name" value="Acetyltransf_3"/>
    <property type="match status" value="1"/>
</dbReference>
<evidence type="ECO:0000313" key="2">
    <source>
        <dbReference type="EMBL" id="ORX86647.1"/>
    </source>
</evidence>
<dbReference type="AlphaFoldDB" id="A0A1Y1XLM3"/>
<evidence type="ECO:0000313" key="3">
    <source>
        <dbReference type="Proteomes" id="UP000193944"/>
    </source>
</evidence>
<protein>
    <submittedName>
        <fullName evidence="2">GNAT family acetyltransferase</fullName>
    </submittedName>
</protein>
<sequence>MRYNQFNQPIGEAIENYEIGSLPDVTCFEGKTVRVERVKMDHAKDIYEYLGPDSDQRMFSYIPLDGFSSYEEFEKFLLEEWVSKNDPYMFTIIDKASGKAVGNLGLLDMDKKNRVVEMGWVLYSNKLKRTRQATEAQYLVMEYVFEVLKYRCYKWECDHFNAASRNSALRLGFTFEGTFRNAMVYKGRNRDTDWFSIIDSEWESNKKRLQTWLSDDNFDENGNQKQSLSSMKIN</sequence>
<dbReference type="InterPro" id="IPR016181">
    <property type="entry name" value="Acyl_CoA_acyltransferase"/>
</dbReference>
<dbReference type="SUPFAM" id="SSF55729">
    <property type="entry name" value="Acyl-CoA N-acyltransferases (Nat)"/>
    <property type="match status" value="1"/>
</dbReference>
<feature type="domain" description="N-acetyltransferase" evidence="1">
    <location>
        <begin position="37"/>
        <end position="174"/>
    </location>
</feature>
<reference evidence="2 3" key="2">
    <citation type="submission" date="2016-08" db="EMBL/GenBank/DDBJ databases">
        <title>Pervasive Adenine N6-methylation of Active Genes in Fungi.</title>
        <authorList>
            <consortium name="DOE Joint Genome Institute"/>
            <person name="Mondo S.J."/>
            <person name="Dannebaum R.O."/>
            <person name="Kuo R.C."/>
            <person name="Labutti K."/>
            <person name="Haridas S."/>
            <person name="Kuo A."/>
            <person name="Salamov A."/>
            <person name="Ahrendt S.R."/>
            <person name="Lipzen A."/>
            <person name="Sullivan W."/>
            <person name="Andreopoulos W.B."/>
            <person name="Clum A."/>
            <person name="Lindquist E."/>
            <person name="Daum C."/>
            <person name="Ramamoorthy G.K."/>
            <person name="Gryganskyi A."/>
            <person name="Culley D."/>
            <person name="Magnuson J.K."/>
            <person name="James T.Y."/>
            <person name="O'Malley M.A."/>
            <person name="Stajich J.E."/>
            <person name="Spatafora J.W."/>
            <person name="Visel A."/>
            <person name="Grigoriev I.V."/>
        </authorList>
    </citation>
    <scope>NUCLEOTIDE SEQUENCE [LARGE SCALE GENOMIC DNA]</scope>
    <source>
        <strain evidence="2 3">S4</strain>
    </source>
</reference>
<proteinExistence type="predicted"/>
<dbReference type="FunFam" id="3.40.630.30:FF:000047">
    <property type="entry name" value="Acetyltransferase, GNAT family"/>
    <property type="match status" value="1"/>
</dbReference>
<evidence type="ECO:0000259" key="1">
    <source>
        <dbReference type="Pfam" id="PF13302"/>
    </source>
</evidence>
<dbReference type="OrthoDB" id="41238at2759"/>
<reference evidence="2 3" key="1">
    <citation type="submission" date="2016-08" db="EMBL/GenBank/DDBJ databases">
        <title>A Parts List for Fungal Cellulosomes Revealed by Comparative Genomics.</title>
        <authorList>
            <consortium name="DOE Joint Genome Institute"/>
            <person name="Haitjema C.H."/>
            <person name="Gilmore S.P."/>
            <person name="Henske J.K."/>
            <person name="Solomon K.V."/>
            <person name="De Groot R."/>
            <person name="Kuo A."/>
            <person name="Mondo S.J."/>
            <person name="Salamov A.A."/>
            <person name="Labutti K."/>
            <person name="Zhao Z."/>
            <person name="Chiniquy J."/>
            <person name="Barry K."/>
            <person name="Brewer H.M."/>
            <person name="Purvine S.O."/>
            <person name="Wright A.T."/>
            <person name="Boxma B."/>
            <person name="Van Alen T."/>
            <person name="Hackstein J.H."/>
            <person name="Baker S.E."/>
            <person name="Grigoriev I.V."/>
            <person name="O'Malley M.A."/>
        </authorList>
    </citation>
    <scope>NUCLEOTIDE SEQUENCE [LARGE SCALE GENOMIC DNA]</scope>
    <source>
        <strain evidence="2 3">S4</strain>
    </source>
</reference>
<dbReference type="PANTHER" id="PTHR43441">
    <property type="entry name" value="RIBOSOMAL-PROTEIN-SERINE ACETYLTRANSFERASE"/>
    <property type="match status" value="1"/>
</dbReference>
<name>A0A1Y1XLM3_9FUNG</name>
<dbReference type="PANTHER" id="PTHR43441:SF2">
    <property type="entry name" value="FAMILY ACETYLTRANSFERASE, PUTATIVE (AFU_ORTHOLOGUE AFUA_7G00850)-RELATED"/>
    <property type="match status" value="1"/>
</dbReference>
<organism evidence="2 3">
    <name type="scientific">Anaeromyces robustus</name>
    <dbReference type="NCBI Taxonomy" id="1754192"/>
    <lineage>
        <taxon>Eukaryota</taxon>
        <taxon>Fungi</taxon>
        <taxon>Fungi incertae sedis</taxon>
        <taxon>Chytridiomycota</taxon>
        <taxon>Chytridiomycota incertae sedis</taxon>
        <taxon>Neocallimastigomycetes</taxon>
        <taxon>Neocallimastigales</taxon>
        <taxon>Neocallimastigaceae</taxon>
        <taxon>Anaeromyces</taxon>
    </lineage>
</organism>
<dbReference type="GO" id="GO:0008999">
    <property type="term" value="F:protein-N-terminal-alanine acetyltransferase activity"/>
    <property type="evidence" value="ECO:0007669"/>
    <property type="project" value="TreeGrafter"/>
</dbReference>
<dbReference type="Proteomes" id="UP000193944">
    <property type="component" value="Unassembled WGS sequence"/>
</dbReference>
<dbReference type="Gene3D" id="3.40.630.30">
    <property type="match status" value="1"/>
</dbReference>
<dbReference type="GO" id="GO:1990189">
    <property type="term" value="F:protein N-terminal-serine acetyltransferase activity"/>
    <property type="evidence" value="ECO:0007669"/>
    <property type="project" value="TreeGrafter"/>
</dbReference>
<dbReference type="InterPro" id="IPR051908">
    <property type="entry name" value="Ribosomal_N-acetyltransferase"/>
</dbReference>
<dbReference type="InterPro" id="IPR000182">
    <property type="entry name" value="GNAT_dom"/>
</dbReference>
<dbReference type="EMBL" id="MCFG01000018">
    <property type="protein sequence ID" value="ORX86647.1"/>
    <property type="molecule type" value="Genomic_DNA"/>
</dbReference>